<dbReference type="PANTHER" id="PTHR46017">
    <property type="entry name" value="ALPHA-MANNOSIDASE 2C1"/>
    <property type="match status" value="1"/>
</dbReference>
<keyword evidence="5" id="KW-1185">Reference proteome</keyword>
<protein>
    <recommendedName>
        <fullName evidence="6">Glycoside hydrolase family 38 N-terminal domain-containing protein</fullName>
    </recommendedName>
</protein>
<dbReference type="SUPFAM" id="SSF74650">
    <property type="entry name" value="Galactose mutarotase-like"/>
    <property type="match status" value="1"/>
</dbReference>
<dbReference type="Pfam" id="PF14683">
    <property type="entry name" value="CBM-like"/>
    <property type="match status" value="1"/>
</dbReference>
<proteinExistence type="predicted"/>
<evidence type="ECO:0000259" key="2">
    <source>
        <dbReference type="Pfam" id="PF14683"/>
    </source>
</evidence>
<dbReference type="GO" id="GO:0006013">
    <property type="term" value="P:mannose metabolic process"/>
    <property type="evidence" value="ECO:0007669"/>
    <property type="project" value="InterPro"/>
</dbReference>
<dbReference type="Proteomes" id="UP000339690">
    <property type="component" value="Chromosome"/>
</dbReference>
<feature type="domain" description="Glycoside hydrolase family 38 N-terminal" evidence="1">
    <location>
        <begin position="301"/>
        <end position="567"/>
    </location>
</feature>
<feature type="domain" description="Rhamnogalacturonan lyase" evidence="2">
    <location>
        <begin position="5"/>
        <end position="166"/>
    </location>
</feature>
<dbReference type="KEGG" id="grc:GI584_06225"/>
<dbReference type="InterPro" id="IPR027291">
    <property type="entry name" value="Glyco_hydro_38_N_sf"/>
</dbReference>
<gene>
    <name evidence="4" type="ORF">GI584_06225</name>
</gene>
<dbReference type="GO" id="GO:0004559">
    <property type="term" value="F:alpha-mannosidase activity"/>
    <property type="evidence" value="ECO:0007669"/>
    <property type="project" value="InterPro"/>
</dbReference>
<dbReference type="GO" id="GO:0030246">
    <property type="term" value="F:carbohydrate binding"/>
    <property type="evidence" value="ECO:0007669"/>
    <property type="project" value="InterPro"/>
</dbReference>
<evidence type="ECO:0000313" key="5">
    <source>
        <dbReference type="Proteomes" id="UP000339690"/>
    </source>
</evidence>
<dbReference type="Pfam" id="PF17677">
    <property type="entry name" value="Glyco_hydro38C2"/>
    <property type="match status" value="1"/>
</dbReference>
<dbReference type="Pfam" id="PF01074">
    <property type="entry name" value="Glyco_hydro_38N"/>
    <property type="match status" value="1"/>
</dbReference>
<dbReference type="InterPro" id="IPR029411">
    <property type="entry name" value="RG-lyase_III"/>
</dbReference>
<evidence type="ECO:0008006" key="6">
    <source>
        <dbReference type="Google" id="ProtNLM"/>
    </source>
</evidence>
<dbReference type="AlphaFoldDB" id="A0A5Q2THM9"/>
<name>A0A5Q2THM9_9BACI</name>
<organism evidence="4 5">
    <name type="scientific">Gracilibacillus salitolerans</name>
    <dbReference type="NCBI Taxonomy" id="2663022"/>
    <lineage>
        <taxon>Bacteria</taxon>
        <taxon>Bacillati</taxon>
        <taxon>Bacillota</taxon>
        <taxon>Bacilli</taxon>
        <taxon>Bacillales</taxon>
        <taxon>Bacillaceae</taxon>
        <taxon>Gracilibacillus</taxon>
    </lineage>
</organism>
<feature type="domain" description="Glycosyl hydrolases family 38 C-terminal" evidence="3">
    <location>
        <begin position="1076"/>
        <end position="1150"/>
    </location>
</feature>
<dbReference type="EMBL" id="CP045915">
    <property type="protein sequence ID" value="QGH33637.1"/>
    <property type="molecule type" value="Genomic_DNA"/>
</dbReference>
<reference evidence="4 5" key="1">
    <citation type="submission" date="2019-11" db="EMBL/GenBank/DDBJ databases">
        <title>Gracilibacillus salitolerans sp. nov., a moderate halophile isolated from a saline soil in northwest China.</title>
        <authorList>
            <person name="Gan L."/>
        </authorList>
    </citation>
    <scope>NUCLEOTIDE SEQUENCE [LARGE SCALE GENOMIC DNA]</scope>
    <source>
        <strain evidence="4 5">SCU50</strain>
    </source>
</reference>
<dbReference type="Gene3D" id="3.20.110.10">
    <property type="entry name" value="Glycoside hydrolase 38, N terminal domain"/>
    <property type="match status" value="1"/>
</dbReference>
<dbReference type="InterPro" id="IPR011013">
    <property type="entry name" value="Gal_mutarotase_sf_dom"/>
</dbReference>
<dbReference type="RefSeq" id="WP_153790646.1">
    <property type="nucleotide sequence ID" value="NZ_CP045915.1"/>
</dbReference>
<dbReference type="InterPro" id="IPR041147">
    <property type="entry name" value="GH38_C"/>
</dbReference>
<accession>A0A5Q2THM9</accession>
<evidence type="ECO:0000259" key="1">
    <source>
        <dbReference type="Pfam" id="PF01074"/>
    </source>
</evidence>
<dbReference type="PANTHER" id="PTHR46017:SF1">
    <property type="entry name" value="ALPHA-MANNOSIDASE 2C1"/>
    <property type="match status" value="1"/>
</dbReference>
<dbReference type="Gene3D" id="2.60.40.2220">
    <property type="match status" value="1"/>
</dbReference>
<evidence type="ECO:0000259" key="3">
    <source>
        <dbReference type="Pfam" id="PF17677"/>
    </source>
</evidence>
<dbReference type="GO" id="GO:0009313">
    <property type="term" value="P:oligosaccharide catabolic process"/>
    <property type="evidence" value="ECO:0007669"/>
    <property type="project" value="TreeGrafter"/>
</dbReference>
<evidence type="ECO:0000313" key="4">
    <source>
        <dbReference type="EMBL" id="QGH33637.1"/>
    </source>
</evidence>
<dbReference type="SUPFAM" id="SSF88713">
    <property type="entry name" value="Glycoside hydrolase/deacetylase"/>
    <property type="match status" value="1"/>
</dbReference>
<sequence length="1154" mass="131620">MKEITFWQIGSTEGKSNQLVDNYKDPTLFADVVWNVEDAHHTNQKWPLFHPSEADPEFGYKRRPYTIKFNLDHQPQGSYVLRMHYLVIAPRLAFVEMKINGTKGNAYLHPNPSQSGEINLHSGLHTTIYSDGVLEVVIPDEQLKQGENVLELVSRDGGDYIRVDNVEKIKRLDRMANGAGFIYQSISLLKKEVQPESSVKKLAIEPTVLYKRNKNGELVERCYVYLESNQALHATSLSLEIQVADEMQILTIPIPTISFGHITHTFDLIDGEGVVTYRILGKINGEDFEQSGTIQRKRKWKVYITPHSHTDIGYTHRQWEVGERLCRNIDTAIQFLESGNAGDTFSYHLDASWVLEAYIELRSEQQVEKLFQYVQQGKIGIPHSYGDLLTQYASLEDLIRNGEFSESLLRPRGLRSKFTSIVDVPSMTGSLPKVLQDSGVKFLVHANNQDRGPFRLNGGLHKISPYYWEGNHGGKVLVWLAKMYCELRKVCGSPPVISSAERGLELWLDEYETESYAPDAVLLYGQEADNTDMDPQPVDFTKQWNEMYEYPKLIPSNVEDFFEYVEGQFSDHFQTVKGDGGGYWEDGVGSTIEPVITIRKAQSMLPAAEKLESLAAIHNPNWKYPNNHFDQAWHTNLQFVEHTWGAFLSGTDPDALLQHDQWAIKHHFARDGLQKAKRLLDTAAVRHSLNWNNNGREVVVYNAHSWRVSGPVQVEIAKNEKVYNAVTGEEMQTRKVKETTTQAIVEIWINNLPGLSYQRMVLKNVSNQAENDRSIDQHNQKVVVLENDFYRMELVTERACLVSLLDKENETELVDKSDEFGFGQFVYAKGGEGTRLVGNSNDLADGDPELLTDFELFDVKVESFDYGQSVQLVGKVTHGELKVAWTLWDQLKQIDVQYSLDKEEKLEKEAIYIAFPTNLKQATIKSDSQIGWVNWDKDQLPGACKEWLPVQSTMLLANEEASIAIATPDIPLFTIGNVVKGRWPKELDLTGNRVFSYVLNNYWHTNYKASQSGQIEIRYSITSANQIKHDQAYRFGWQQRRPIYGHRISFQDFRTVHPPYQSEAGGQLAQLDTDQVSLVTLKKAKWEVSSWIIRLQEIAGQTSTATFEVPKQKIQFAKVTDLLEKETEKLEVNANGSLTVHMEPWEVKTILITL</sequence>
<dbReference type="InterPro" id="IPR011330">
    <property type="entry name" value="Glyco_hydro/deAcase_b/a-brl"/>
</dbReference>
<dbReference type="InterPro" id="IPR000602">
    <property type="entry name" value="Glyco_hydro_38_N"/>
</dbReference>